<organism evidence="1">
    <name type="scientific">marine metagenome</name>
    <dbReference type="NCBI Taxonomy" id="408172"/>
    <lineage>
        <taxon>unclassified sequences</taxon>
        <taxon>metagenomes</taxon>
        <taxon>ecological metagenomes</taxon>
    </lineage>
</organism>
<name>A0A382E974_9ZZZZ</name>
<proteinExistence type="predicted"/>
<evidence type="ECO:0000313" key="1">
    <source>
        <dbReference type="EMBL" id="SVB46533.1"/>
    </source>
</evidence>
<reference evidence="1" key="1">
    <citation type="submission" date="2018-05" db="EMBL/GenBank/DDBJ databases">
        <authorList>
            <person name="Lanie J.A."/>
            <person name="Ng W.-L."/>
            <person name="Kazmierczak K.M."/>
            <person name="Andrzejewski T.M."/>
            <person name="Davidsen T.M."/>
            <person name="Wayne K.J."/>
            <person name="Tettelin H."/>
            <person name="Glass J.I."/>
            <person name="Rusch D."/>
            <person name="Podicherti R."/>
            <person name="Tsui H.-C.T."/>
            <person name="Winkler M.E."/>
        </authorList>
    </citation>
    <scope>NUCLEOTIDE SEQUENCE</scope>
</reference>
<accession>A0A382E974</accession>
<protein>
    <submittedName>
        <fullName evidence="1">Uncharacterized protein</fullName>
    </submittedName>
</protein>
<gene>
    <name evidence="1" type="ORF">METZ01_LOCUS199387</name>
</gene>
<dbReference type="EMBL" id="UINC01043054">
    <property type="protein sequence ID" value="SVB46533.1"/>
    <property type="molecule type" value="Genomic_DNA"/>
</dbReference>
<dbReference type="AlphaFoldDB" id="A0A382E974"/>
<sequence length="140" mass="14927">MITVDGYLTGISKLINDSSVTSQLNGGITKGAKRPDNVDYPCLTVLGTESSVGQNTELQTFDGIINIFVASNGNGTAPISTLSSIESALIALVNVVNWDNGTTRCISQYFTGTTQPFWDPNDGNVHFCALQLRSFMVDAS</sequence>